<dbReference type="SMART" id="SM00825">
    <property type="entry name" value="PKS_KS"/>
    <property type="match status" value="1"/>
</dbReference>
<dbReference type="InterPro" id="IPR014030">
    <property type="entry name" value="Ketoacyl_synth_N"/>
</dbReference>
<dbReference type="Pfam" id="PF08990">
    <property type="entry name" value="Docking"/>
    <property type="match status" value="1"/>
</dbReference>
<dbReference type="EMBL" id="JAGGLP010000057">
    <property type="protein sequence ID" value="MBP2056674.1"/>
    <property type="molecule type" value="Genomic_DNA"/>
</dbReference>
<dbReference type="Proteomes" id="UP001519309">
    <property type="component" value="Unassembled WGS sequence"/>
</dbReference>
<evidence type="ECO:0000256" key="2">
    <source>
        <dbReference type="ARBA" id="ARBA00022679"/>
    </source>
</evidence>
<comment type="cofactor">
    <cofactor evidence="1">
        <name>pantetheine 4'-phosphate</name>
        <dbReference type="ChEBI" id="CHEBI:47942"/>
    </cofactor>
</comment>
<feature type="non-terminal residue" evidence="5">
    <location>
        <position position="217"/>
    </location>
</feature>
<accession>A0ABS4MB81</accession>
<dbReference type="PANTHER" id="PTHR43775">
    <property type="entry name" value="FATTY ACID SYNTHASE"/>
    <property type="match status" value="1"/>
</dbReference>
<reference evidence="5 6" key="1">
    <citation type="submission" date="2021-03" db="EMBL/GenBank/DDBJ databases">
        <title>Genomic Encyclopedia of Type Strains, Phase IV (KMG-IV): sequencing the most valuable type-strain genomes for metagenomic binning, comparative biology and taxonomic classification.</title>
        <authorList>
            <person name="Goeker M."/>
        </authorList>
    </citation>
    <scope>NUCLEOTIDE SEQUENCE [LARGE SCALE GENOMIC DNA]</scope>
    <source>
        <strain evidence="5 6">DSM 40499</strain>
    </source>
</reference>
<keyword evidence="3" id="KW-0511">Multifunctional enzyme</keyword>
<comment type="caution">
    <text evidence="5">The sequence shown here is derived from an EMBL/GenBank/DDBJ whole genome shotgun (WGS) entry which is preliminary data.</text>
</comment>
<organism evidence="5 6">
    <name type="scientific">Streptomyces griseochromogenes</name>
    <dbReference type="NCBI Taxonomy" id="68214"/>
    <lineage>
        <taxon>Bacteria</taxon>
        <taxon>Bacillati</taxon>
        <taxon>Actinomycetota</taxon>
        <taxon>Actinomycetes</taxon>
        <taxon>Kitasatosporales</taxon>
        <taxon>Streptomycetaceae</taxon>
        <taxon>Streptomyces</taxon>
    </lineage>
</organism>
<dbReference type="InterPro" id="IPR050091">
    <property type="entry name" value="PKS_NRPS_Biosynth_Enz"/>
</dbReference>
<dbReference type="GO" id="GO:0016740">
    <property type="term" value="F:transferase activity"/>
    <property type="evidence" value="ECO:0007669"/>
    <property type="project" value="UniProtKB-KW"/>
</dbReference>
<evidence type="ECO:0000313" key="5">
    <source>
        <dbReference type="EMBL" id="MBP2056674.1"/>
    </source>
</evidence>
<protein>
    <submittedName>
        <fullName evidence="5">Acyl transferase domain-containing protein</fullName>
    </submittedName>
</protein>
<feature type="domain" description="Ketosynthase family 3 (KS3)" evidence="4">
    <location>
        <begin position="33"/>
        <end position="217"/>
    </location>
</feature>
<dbReference type="Pfam" id="PF00109">
    <property type="entry name" value="ketoacyl-synt"/>
    <property type="match status" value="1"/>
</dbReference>
<keyword evidence="2 5" id="KW-0808">Transferase</keyword>
<dbReference type="InterPro" id="IPR018201">
    <property type="entry name" value="Ketoacyl_synth_AS"/>
</dbReference>
<dbReference type="InterPro" id="IPR016039">
    <property type="entry name" value="Thiolase-like"/>
</dbReference>
<dbReference type="RefSeq" id="WP_209508451.1">
    <property type="nucleotide sequence ID" value="NZ_JAGGLP010000057.1"/>
</dbReference>
<dbReference type="PANTHER" id="PTHR43775:SF51">
    <property type="entry name" value="INACTIVE PHENOLPHTHIOCEROL SYNTHESIS POLYKETIDE SYNTHASE TYPE I PKS1-RELATED"/>
    <property type="match status" value="1"/>
</dbReference>
<dbReference type="CDD" id="cd00833">
    <property type="entry name" value="PKS"/>
    <property type="match status" value="1"/>
</dbReference>
<dbReference type="InterPro" id="IPR020841">
    <property type="entry name" value="PKS_Beta-ketoAc_synthase_dom"/>
</dbReference>
<sequence>MPNEKELLENLKWVTTELRNSRSRLREVEERNREPIAIVGMACRYPGGITTPEDLWQVVANGQDTISGFPQDRGWDLDRLYHPDPDHKGTTYVRHGGFLHDANWFDADFFGISPREATAMDPQQRLLLECSWEAIEHAGINPTHLRGTPTGVFTGLVYHDYGYRLPTVPEEFEGHIGNGTAGSVASGRVSYWFGFEGPAVTVDTACSSSLVALHWAV</sequence>
<dbReference type="SUPFAM" id="SSF53901">
    <property type="entry name" value="Thiolase-like"/>
    <property type="match status" value="1"/>
</dbReference>
<dbReference type="PROSITE" id="PS00606">
    <property type="entry name" value="KS3_1"/>
    <property type="match status" value="1"/>
</dbReference>
<dbReference type="InterPro" id="IPR015083">
    <property type="entry name" value="NorB/c/GfsB-D-like_docking"/>
</dbReference>
<evidence type="ECO:0000256" key="1">
    <source>
        <dbReference type="ARBA" id="ARBA00001957"/>
    </source>
</evidence>
<evidence type="ECO:0000259" key="4">
    <source>
        <dbReference type="PROSITE" id="PS52004"/>
    </source>
</evidence>
<keyword evidence="6" id="KW-1185">Reference proteome</keyword>
<evidence type="ECO:0000313" key="6">
    <source>
        <dbReference type="Proteomes" id="UP001519309"/>
    </source>
</evidence>
<name>A0ABS4MB81_9ACTN</name>
<evidence type="ECO:0000256" key="3">
    <source>
        <dbReference type="ARBA" id="ARBA00023268"/>
    </source>
</evidence>
<dbReference type="PROSITE" id="PS52004">
    <property type="entry name" value="KS3_2"/>
    <property type="match status" value="1"/>
</dbReference>
<proteinExistence type="predicted"/>
<dbReference type="Gene3D" id="3.40.47.10">
    <property type="match status" value="1"/>
</dbReference>
<gene>
    <name evidence="5" type="ORF">J2Z21_009693</name>
</gene>